<dbReference type="AlphaFoldDB" id="A0A2T0LYN2"/>
<keyword evidence="2" id="KW-1185">Reference proteome</keyword>
<proteinExistence type="predicted"/>
<organism evidence="1 2">
    <name type="scientific">Prauserella shujinwangii</name>
    <dbReference type="NCBI Taxonomy" id="1453103"/>
    <lineage>
        <taxon>Bacteria</taxon>
        <taxon>Bacillati</taxon>
        <taxon>Actinomycetota</taxon>
        <taxon>Actinomycetes</taxon>
        <taxon>Pseudonocardiales</taxon>
        <taxon>Pseudonocardiaceae</taxon>
        <taxon>Prauserella</taxon>
    </lineage>
</organism>
<reference evidence="1 2" key="1">
    <citation type="submission" date="2018-03" db="EMBL/GenBank/DDBJ databases">
        <title>Genomic Encyclopedia of Type Strains, Phase III (KMG-III): the genomes of soil and plant-associated and newly described type strains.</title>
        <authorList>
            <person name="Whitman W."/>
        </authorList>
    </citation>
    <scope>NUCLEOTIDE SEQUENCE [LARGE SCALE GENOMIC DNA]</scope>
    <source>
        <strain evidence="1 2">CGMCC 4.7125</strain>
    </source>
</reference>
<evidence type="ECO:0000313" key="1">
    <source>
        <dbReference type="EMBL" id="PRX49200.1"/>
    </source>
</evidence>
<accession>A0A2T0LYN2</accession>
<protein>
    <submittedName>
        <fullName evidence="1">Uncharacterized protein</fullName>
    </submittedName>
</protein>
<comment type="caution">
    <text evidence="1">The sequence shown here is derived from an EMBL/GenBank/DDBJ whole genome shotgun (WGS) entry which is preliminary data.</text>
</comment>
<name>A0A2T0LYN2_9PSEU</name>
<dbReference type="Proteomes" id="UP000238362">
    <property type="component" value="Unassembled WGS sequence"/>
</dbReference>
<sequence length="105" mass="11678">MEFETLPYDDRLDYLLRYASDDWLERSTVVDAANRVAGSEASDREIIDMTMKLASDLIDRGAVPGDLIEGDPGFVAWPGTADERLGRLRREIEVLGHLPDPGDVS</sequence>
<dbReference type="EMBL" id="PVNH01000003">
    <property type="protein sequence ID" value="PRX49200.1"/>
    <property type="molecule type" value="Genomic_DNA"/>
</dbReference>
<gene>
    <name evidence="1" type="ORF">B0I33_103233</name>
</gene>
<evidence type="ECO:0000313" key="2">
    <source>
        <dbReference type="Proteomes" id="UP000238362"/>
    </source>
</evidence>
<dbReference type="OrthoDB" id="4235802at2"/>
<dbReference type="RefSeq" id="WP_106177898.1">
    <property type="nucleotide sequence ID" value="NZ_PVNH01000003.1"/>
</dbReference>